<reference evidence="4 5" key="1">
    <citation type="submission" date="2024-10" db="EMBL/GenBank/DDBJ databases">
        <authorList>
            <person name="Kim D."/>
        </authorList>
    </citation>
    <scope>NUCLEOTIDE SEQUENCE [LARGE SCALE GENOMIC DNA]</scope>
    <source>
        <strain evidence="4">BH-2024</strain>
    </source>
</reference>
<proteinExistence type="predicted"/>
<dbReference type="PANTHER" id="PTHR22891">
    <property type="entry name" value="EUKARYOTIC TRANSLATION INITIATION FACTOR 2C"/>
    <property type="match status" value="1"/>
</dbReference>
<name>A0ABD2M319_9BILA</name>
<dbReference type="InterPro" id="IPR003165">
    <property type="entry name" value="Piwi"/>
</dbReference>
<comment type="caution">
    <text evidence="4">The sequence shown here is derived from an EMBL/GenBank/DDBJ whole genome shotgun (WGS) entry which is preliminary data.</text>
</comment>
<dbReference type="SUPFAM" id="SSF53098">
    <property type="entry name" value="Ribonuclease H-like"/>
    <property type="match status" value="1"/>
</dbReference>
<evidence type="ECO:0000259" key="3">
    <source>
        <dbReference type="PROSITE" id="PS50822"/>
    </source>
</evidence>
<dbReference type="SMART" id="SM00950">
    <property type="entry name" value="Piwi"/>
    <property type="match status" value="1"/>
</dbReference>
<dbReference type="Gene3D" id="3.40.50.2300">
    <property type="match status" value="1"/>
</dbReference>
<evidence type="ECO:0000313" key="5">
    <source>
        <dbReference type="Proteomes" id="UP001620626"/>
    </source>
</evidence>
<dbReference type="Proteomes" id="UP001620626">
    <property type="component" value="Unassembled WGS sequence"/>
</dbReference>
<dbReference type="InterPro" id="IPR036397">
    <property type="entry name" value="RNaseH_sf"/>
</dbReference>
<dbReference type="Gene3D" id="2.170.260.10">
    <property type="entry name" value="paz domain"/>
    <property type="match status" value="1"/>
</dbReference>
<feature type="compositionally biased region" description="Gly residues" evidence="1">
    <location>
        <begin position="13"/>
        <end position="101"/>
    </location>
</feature>
<evidence type="ECO:0000313" key="4">
    <source>
        <dbReference type="EMBL" id="KAL3121150.1"/>
    </source>
</evidence>
<dbReference type="Pfam" id="PF02171">
    <property type="entry name" value="Piwi"/>
    <property type="match status" value="1"/>
</dbReference>
<dbReference type="InterPro" id="IPR012337">
    <property type="entry name" value="RNaseH-like_sf"/>
</dbReference>
<sequence>MSGRGGGQRRDGGGGGAPRGGYGGGGGGGYGGGGGGGYGGGGGGGAPRAGYGGGGGAPRGGYGGGGGGGGAPRAYGGGGGRGGGGAPGGYGGRGGGGGGGRPQFQDSARRERSSPDSGGGDYYPPEQQQRGGPPPMRAERGNIGEFAPPPAPPATQVRKRQGVCSIWTINVAKGSKAYFYDVDIERMPVKKRNGEMDKGKSLVRGRDDGQRALNRNLCFELLTVAYKKTNRFGMDGNNQLVYDNKAELFTSCPIKDVNIEVTRRDVNEYVQTYCCGDMPDVRFRISITRNQTVPELSLDDFEQYRSGESVFREDRSIRTFFEMALSQFALNRGQFVKIGAGKLFEIDDARNANLFREKVSNGMILRAGIAKGVRVVRNDDRTPKAAVVLDTKVAAFFESKNLVDTVMEILPQRRNGGRPSMRDFSAKDWSEVETVIKDVRVELNYRRTRTFELGNLTDRPVSELTIDMDSDNGRPPERLSMPAFFLRKYNIELQYVDLPGIMPNDTVPPGRKVEVFPLELLEVMEDQRVPREKTDPVLMDQLLKFNSMKPDERMRRIWDRARALGLFNDQNPVLKAFGISVDQKSNRIMIGVRALPELRFSRNRVLRPDAQKGDWRRDAGRAEYLKTEELANWLVLCARNRFDTAQQFADRLGRMGNEKGIPIAEPEIVAFNSPDNSDREWMTMFERCVNKHIQFIMLVDEKRKDTHGLLKLSEAMHKVTTQHVTLEKANDVVRKNQRQTLENILNKLNMKNFGLNYVPVMEPSACRRFSLESGNVLVIGYDVNHPAPMPQQTRRLLASQGESQLSSLDPSCVGICANMAPDFNAFVGDYFFQESRREAIDQMQLVDRMKWILQNVEKHRPGKSRPEYIFIFRDGLSEGQFAMACKEELRALKQGCAEYDSRYQPKFVMIVGTKRHFKKFFLEEEGREGRPFNQNLTPGSVIQEKVTRADITEFFLQPHAPIQGTGKPVEYAMLEDEIGISMDELQGVIMALSYSHQIVNVAVSMPEPVYQAHELAKRGKNNFVTLKRFKPERVPKIDKQIVAKGGKRQIISIVDYKAVTRLLSYWGDGTFKLSHRFTA</sequence>
<dbReference type="SUPFAM" id="SSF101690">
    <property type="entry name" value="PAZ domain"/>
    <property type="match status" value="1"/>
</dbReference>
<evidence type="ECO:0000256" key="1">
    <source>
        <dbReference type="SAM" id="MobiDB-lite"/>
    </source>
</evidence>
<dbReference type="PROSITE" id="PS50821">
    <property type="entry name" value="PAZ"/>
    <property type="match status" value="1"/>
</dbReference>
<dbReference type="Gene3D" id="3.30.420.10">
    <property type="entry name" value="Ribonuclease H-like superfamily/Ribonuclease H"/>
    <property type="match status" value="1"/>
</dbReference>
<feature type="domain" description="Piwi" evidence="3">
    <location>
        <begin position="693"/>
        <end position="1024"/>
    </location>
</feature>
<keyword evidence="5" id="KW-1185">Reference proteome</keyword>
<protein>
    <submittedName>
        <fullName evidence="4">Uncharacterized protein</fullName>
    </submittedName>
</protein>
<feature type="domain" description="PAZ" evidence="2">
    <location>
        <begin position="405"/>
        <end position="525"/>
    </location>
</feature>
<gene>
    <name evidence="4" type="ORF">niasHT_006055</name>
</gene>
<feature type="region of interest" description="Disordered" evidence="1">
    <location>
        <begin position="1"/>
        <end position="159"/>
    </location>
</feature>
<organism evidence="4 5">
    <name type="scientific">Heterodera trifolii</name>
    <dbReference type="NCBI Taxonomy" id="157864"/>
    <lineage>
        <taxon>Eukaryota</taxon>
        <taxon>Metazoa</taxon>
        <taxon>Ecdysozoa</taxon>
        <taxon>Nematoda</taxon>
        <taxon>Chromadorea</taxon>
        <taxon>Rhabditida</taxon>
        <taxon>Tylenchina</taxon>
        <taxon>Tylenchomorpha</taxon>
        <taxon>Tylenchoidea</taxon>
        <taxon>Heteroderidae</taxon>
        <taxon>Heteroderinae</taxon>
        <taxon>Heterodera</taxon>
    </lineage>
</organism>
<dbReference type="AlphaFoldDB" id="A0ABD2M319"/>
<dbReference type="InterPro" id="IPR036085">
    <property type="entry name" value="PAZ_dom_sf"/>
</dbReference>
<dbReference type="PROSITE" id="PS50822">
    <property type="entry name" value="PIWI"/>
    <property type="match status" value="1"/>
</dbReference>
<accession>A0ABD2M319</accession>
<dbReference type="EMBL" id="JBICBT010000199">
    <property type="protein sequence ID" value="KAL3121150.1"/>
    <property type="molecule type" value="Genomic_DNA"/>
</dbReference>
<dbReference type="CDD" id="cd02846">
    <property type="entry name" value="PAZ_argonaute_like"/>
    <property type="match status" value="1"/>
</dbReference>
<dbReference type="InterPro" id="IPR003100">
    <property type="entry name" value="PAZ_dom"/>
</dbReference>
<dbReference type="Pfam" id="PF02170">
    <property type="entry name" value="PAZ"/>
    <property type="match status" value="1"/>
</dbReference>
<evidence type="ECO:0000259" key="2">
    <source>
        <dbReference type="PROSITE" id="PS50821"/>
    </source>
</evidence>